<gene>
    <name evidence="3" type="ORF">SPIROBIBN47_290052</name>
</gene>
<dbReference type="InterPro" id="IPR037522">
    <property type="entry name" value="HD_GYP_dom"/>
</dbReference>
<evidence type="ECO:0000313" key="3">
    <source>
        <dbReference type="EMBL" id="SLM13402.1"/>
    </source>
</evidence>
<feature type="transmembrane region" description="Helical" evidence="1">
    <location>
        <begin position="21"/>
        <end position="42"/>
    </location>
</feature>
<keyword evidence="1" id="KW-0812">Transmembrane</keyword>
<feature type="domain" description="HD-GYP" evidence="2">
    <location>
        <begin position="205"/>
        <end position="415"/>
    </location>
</feature>
<dbReference type="SUPFAM" id="SSF109604">
    <property type="entry name" value="HD-domain/PDEase-like"/>
    <property type="match status" value="1"/>
</dbReference>
<feature type="transmembrane region" description="Helical" evidence="1">
    <location>
        <begin position="167"/>
        <end position="192"/>
    </location>
</feature>
<reference evidence="3" key="1">
    <citation type="submission" date="2017-02" db="EMBL/GenBank/DDBJ databases">
        <authorList>
            <person name="Regsiter A."/>
            <person name="William W."/>
        </authorList>
    </citation>
    <scope>NUCLEOTIDE SEQUENCE</scope>
    <source>
        <strain evidence="3">Bib</strain>
    </source>
</reference>
<dbReference type="InterPro" id="IPR003607">
    <property type="entry name" value="HD/PDEase_dom"/>
</dbReference>
<name>A0A3P3XJT5_9SPIR</name>
<accession>A0A3P3XJT5</accession>
<dbReference type="PROSITE" id="PS51832">
    <property type="entry name" value="HD_GYP"/>
    <property type="match status" value="1"/>
</dbReference>
<dbReference type="Gene3D" id="1.10.3210.10">
    <property type="entry name" value="Hypothetical protein af1432"/>
    <property type="match status" value="1"/>
</dbReference>
<dbReference type="EMBL" id="FWDM01000022">
    <property type="protein sequence ID" value="SLM13402.1"/>
    <property type="molecule type" value="Genomic_DNA"/>
</dbReference>
<evidence type="ECO:0000259" key="2">
    <source>
        <dbReference type="PROSITE" id="PS51832"/>
    </source>
</evidence>
<keyword evidence="1" id="KW-0472">Membrane</keyword>
<sequence>MKDRIHIRNTVKGNILVRYSLLIAAAVAVTTIVTGVILVSVLENHYIRLHASLYAELSSTVRGEKNSSEAFIAILSRFPHVRSTAIWTASGASVMAPETGPLSGVGPLSRTAGKNAMNGALKGKLGIVPAPNEGLVILIPILTHEGAVEGIVGLLEDDTELRKDIQFVQLTVAATVMSVGVLLYALLFGIFLKANQEQKKAADRLRKTFDVIVFAMSSLSGLRDQETGGHLERTQAYTEVLLNGLRRSAKFRKTLDKDYIKDIITSAPLHDIGKVGIADSILLKKGKLEPGELESMRQHTVLGGDLLAKAANKLPFPSSLTVAESIARHHHERWDGSGYPDGLAGESIPLAARVVSLADVYDALRSTRPYKKAYSHEDAVRIIREGRGTQFDPDLVDVFANVESRFAEIFDTMKFD</sequence>
<dbReference type="PANTHER" id="PTHR45228:SF8">
    <property type="entry name" value="TWO-COMPONENT RESPONSE REGULATOR-RELATED"/>
    <property type="match status" value="1"/>
</dbReference>
<evidence type="ECO:0000256" key="1">
    <source>
        <dbReference type="SAM" id="Phobius"/>
    </source>
</evidence>
<dbReference type="CDD" id="cd00077">
    <property type="entry name" value="HDc"/>
    <property type="match status" value="1"/>
</dbReference>
<dbReference type="SMART" id="SM00471">
    <property type="entry name" value="HDc"/>
    <property type="match status" value="1"/>
</dbReference>
<dbReference type="Pfam" id="PF13487">
    <property type="entry name" value="HD_5"/>
    <property type="match status" value="1"/>
</dbReference>
<dbReference type="InterPro" id="IPR052020">
    <property type="entry name" value="Cyclic_di-GMP/3'3'-cGAMP_PDE"/>
</dbReference>
<dbReference type="PANTHER" id="PTHR45228">
    <property type="entry name" value="CYCLIC DI-GMP PHOSPHODIESTERASE TM_0186-RELATED"/>
    <property type="match status" value="1"/>
</dbReference>
<organism evidence="3">
    <name type="scientific">uncultured spirochete</name>
    <dbReference type="NCBI Taxonomy" id="156406"/>
    <lineage>
        <taxon>Bacteria</taxon>
        <taxon>Pseudomonadati</taxon>
        <taxon>Spirochaetota</taxon>
        <taxon>Spirochaetia</taxon>
        <taxon>Spirochaetales</taxon>
        <taxon>environmental samples</taxon>
    </lineage>
</organism>
<proteinExistence type="predicted"/>
<keyword evidence="1" id="KW-1133">Transmembrane helix</keyword>
<protein>
    <submittedName>
        <fullName evidence="3">Putative sensory transduction system regulatory protein (Modular protein)</fullName>
    </submittedName>
</protein>
<dbReference type="AlphaFoldDB" id="A0A3P3XJT5"/>